<feature type="domain" description="C2H2-type" evidence="7">
    <location>
        <begin position="390"/>
        <end position="419"/>
    </location>
</feature>
<dbReference type="InterPro" id="IPR013087">
    <property type="entry name" value="Znf_C2H2_type"/>
</dbReference>
<protein>
    <recommendedName>
        <fullName evidence="7">C2H2-type domain-containing protein</fullName>
    </recommendedName>
</protein>
<feature type="region of interest" description="Disordered" evidence="6">
    <location>
        <begin position="240"/>
        <end position="274"/>
    </location>
</feature>
<feature type="region of interest" description="Disordered" evidence="6">
    <location>
        <begin position="461"/>
        <end position="485"/>
    </location>
</feature>
<feature type="compositionally biased region" description="Polar residues" evidence="6">
    <location>
        <begin position="521"/>
        <end position="532"/>
    </location>
</feature>
<dbReference type="Proteomes" id="UP000663891">
    <property type="component" value="Unassembled WGS sequence"/>
</dbReference>
<evidence type="ECO:0000256" key="3">
    <source>
        <dbReference type="ARBA" id="ARBA00022771"/>
    </source>
</evidence>
<sequence>MVMLAFVRMNHLTKASTGVSNSNQSISSDDHMPSIVNSDKMLLLNGNISQEPTTPCVLNTPNTCTKNLTFFYEIPSSMHTPTLSETQSSSVSVLSQTLAPSLPRPLSDSLSSIDILPSHQNSSNELSSSSSSSIPSIVINNNSTLSNVVDVSSTSTSDINDDTTMQLPRSLINENKPFQLNFQLKKPVSHISTSPPSPSLSSSLSKTLAENSNLGDTNNNNVHDTSNVNDQIRTLLTSNPSVTDYNISPSNSTTSVSNSVTVPSSSSTSTSETTMNYVDQSHYVQYGTSQQPPSYHDSFVKPPSTTNNGFIPTLNINGTGLSYGKSTLQNDWTTNTTNTFTLQVPITSSSVKDEPQDYPTSGVNGQPMQFIKPKTYTNRPSKTPLHERPFSCPLENCPRRFSRSDELTRHIRIHTGDKPFQCKICARAFSRSDHLTTHIRTHTGEKPFSCDTCGRRFARSDERKRHAKVHQKSRNTNLIHHSLTKSPQQLNSLSILTNNLIHSMNGEDGRNDDIADDAEDSLSQHSANDSSEQQQQFQGQTHTIHLSAHWP</sequence>
<feature type="compositionally biased region" description="Polar residues" evidence="6">
    <location>
        <begin position="358"/>
        <end position="367"/>
    </location>
</feature>
<comment type="caution">
    <text evidence="8">The sequence shown here is derived from an EMBL/GenBank/DDBJ whole genome shotgun (WGS) entry which is preliminary data.</text>
</comment>
<dbReference type="GO" id="GO:0008270">
    <property type="term" value="F:zinc ion binding"/>
    <property type="evidence" value="ECO:0007669"/>
    <property type="project" value="UniProtKB-KW"/>
</dbReference>
<dbReference type="OrthoDB" id="3437960at2759"/>
<dbReference type="Pfam" id="PF00096">
    <property type="entry name" value="zf-C2H2"/>
    <property type="match status" value="3"/>
</dbReference>
<feature type="compositionally biased region" description="Low complexity" evidence="6">
    <location>
        <begin position="248"/>
        <end position="274"/>
    </location>
</feature>
<reference evidence="8" key="1">
    <citation type="submission" date="2021-02" db="EMBL/GenBank/DDBJ databases">
        <authorList>
            <person name="Nowell W R."/>
        </authorList>
    </citation>
    <scope>NUCLEOTIDE SEQUENCE</scope>
</reference>
<dbReference type="PROSITE" id="PS50157">
    <property type="entry name" value="ZINC_FINGER_C2H2_2"/>
    <property type="match status" value="3"/>
</dbReference>
<dbReference type="EMBL" id="CAJNON010000258">
    <property type="protein sequence ID" value="CAF1148246.1"/>
    <property type="molecule type" value="Genomic_DNA"/>
</dbReference>
<evidence type="ECO:0000313" key="9">
    <source>
        <dbReference type="Proteomes" id="UP000663891"/>
    </source>
</evidence>
<feature type="compositionally biased region" description="Low complexity" evidence="6">
    <location>
        <begin position="216"/>
        <end position="227"/>
    </location>
</feature>
<keyword evidence="3 5" id="KW-0863">Zinc-finger</keyword>
<dbReference type="PANTHER" id="PTHR24403:SF107">
    <property type="entry name" value="ZINC FINGER PROTEIN 521"/>
    <property type="match status" value="1"/>
</dbReference>
<dbReference type="AlphaFoldDB" id="A0A814SLZ1"/>
<keyword evidence="4" id="KW-0862">Zinc</keyword>
<dbReference type="GO" id="GO:0045944">
    <property type="term" value="P:positive regulation of transcription by RNA polymerase II"/>
    <property type="evidence" value="ECO:0007669"/>
    <property type="project" value="TreeGrafter"/>
</dbReference>
<feature type="region of interest" description="Disordered" evidence="6">
    <location>
        <begin position="348"/>
        <end position="368"/>
    </location>
</feature>
<name>A0A814SLZ1_9BILA</name>
<dbReference type="FunFam" id="3.30.160.60:FF:000515">
    <property type="entry name" value="early growth response protein 4"/>
    <property type="match status" value="1"/>
</dbReference>
<keyword evidence="2" id="KW-0677">Repeat</keyword>
<dbReference type="GO" id="GO:0005634">
    <property type="term" value="C:nucleus"/>
    <property type="evidence" value="ECO:0007669"/>
    <property type="project" value="TreeGrafter"/>
</dbReference>
<organism evidence="8 9">
    <name type="scientific">Adineta steineri</name>
    <dbReference type="NCBI Taxonomy" id="433720"/>
    <lineage>
        <taxon>Eukaryota</taxon>
        <taxon>Metazoa</taxon>
        <taxon>Spiralia</taxon>
        <taxon>Gnathifera</taxon>
        <taxon>Rotifera</taxon>
        <taxon>Eurotatoria</taxon>
        <taxon>Bdelloidea</taxon>
        <taxon>Adinetida</taxon>
        <taxon>Adinetidae</taxon>
        <taxon>Adineta</taxon>
    </lineage>
</organism>
<feature type="region of interest" description="Disordered" evidence="6">
    <location>
        <begin position="188"/>
        <end position="227"/>
    </location>
</feature>
<feature type="region of interest" description="Disordered" evidence="6">
    <location>
        <begin position="504"/>
        <end position="551"/>
    </location>
</feature>
<evidence type="ECO:0000256" key="5">
    <source>
        <dbReference type="PROSITE-ProRule" id="PRU00042"/>
    </source>
</evidence>
<dbReference type="SMART" id="SM00355">
    <property type="entry name" value="ZnF_C2H2"/>
    <property type="match status" value="3"/>
</dbReference>
<dbReference type="Gene3D" id="3.30.160.60">
    <property type="entry name" value="Classic Zinc Finger"/>
    <property type="match status" value="3"/>
</dbReference>
<dbReference type="InterPro" id="IPR050688">
    <property type="entry name" value="Zinc_finger/UBP_domain"/>
</dbReference>
<evidence type="ECO:0000256" key="6">
    <source>
        <dbReference type="SAM" id="MobiDB-lite"/>
    </source>
</evidence>
<gene>
    <name evidence="8" type="ORF">VCS650_LOCUS22660</name>
</gene>
<dbReference type="PANTHER" id="PTHR24403">
    <property type="entry name" value="ZINC FINGER PROTEIN"/>
    <property type="match status" value="1"/>
</dbReference>
<dbReference type="SUPFAM" id="SSF57667">
    <property type="entry name" value="beta-beta-alpha zinc fingers"/>
    <property type="match status" value="2"/>
</dbReference>
<evidence type="ECO:0000256" key="4">
    <source>
        <dbReference type="ARBA" id="ARBA00022833"/>
    </source>
</evidence>
<evidence type="ECO:0000256" key="2">
    <source>
        <dbReference type="ARBA" id="ARBA00022737"/>
    </source>
</evidence>
<dbReference type="InterPro" id="IPR036236">
    <property type="entry name" value="Znf_C2H2_sf"/>
</dbReference>
<evidence type="ECO:0000259" key="7">
    <source>
        <dbReference type="PROSITE" id="PS50157"/>
    </source>
</evidence>
<evidence type="ECO:0000313" key="8">
    <source>
        <dbReference type="EMBL" id="CAF1148246.1"/>
    </source>
</evidence>
<feature type="domain" description="C2H2-type" evidence="7">
    <location>
        <begin position="420"/>
        <end position="447"/>
    </location>
</feature>
<proteinExistence type="predicted"/>
<feature type="compositionally biased region" description="Polar residues" evidence="6">
    <location>
        <begin position="474"/>
        <end position="485"/>
    </location>
</feature>
<dbReference type="PROSITE" id="PS00028">
    <property type="entry name" value="ZINC_FINGER_C2H2_1"/>
    <property type="match status" value="3"/>
</dbReference>
<keyword evidence="1" id="KW-0479">Metal-binding</keyword>
<feature type="compositionally biased region" description="Low complexity" evidence="6">
    <location>
        <begin position="199"/>
        <end position="208"/>
    </location>
</feature>
<feature type="domain" description="C2H2-type" evidence="7">
    <location>
        <begin position="448"/>
        <end position="475"/>
    </location>
</feature>
<evidence type="ECO:0000256" key="1">
    <source>
        <dbReference type="ARBA" id="ARBA00022723"/>
    </source>
</evidence>
<accession>A0A814SLZ1</accession>